<evidence type="ECO:0000313" key="3">
    <source>
        <dbReference type="Proteomes" id="UP001530293"/>
    </source>
</evidence>
<dbReference type="AlphaFoldDB" id="A0ABD3MEH2"/>
<proteinExistence type="predicted"/>
<dbReference type="Proteomes" id="UP001530293">
    <property type="component" value="Unassembled WGS sequence"/>
</dbReference>
<sequence>MGMGGYGYQPPPGSMRAPAGVGGGAFPFPPQVMMPYGGAMGGGGYPPMMYPPPYAATAAYANPGMMMSSMMSSAAAAAAAVAALPKKLEVGTTTTITTTQICTIHPPGMPRAFDVPFPPRKLPVCVRCKKNYRSRELCRQRDEHRALPWQTTYIIVTLTEAVLEKREDGTQCIADIPVAAVLQDMPDMCRGPADGFMTKQPICKLCKDKNYTRDYCRTSSKHTTPPYQTVYIKLVPKSMADEDPLLMSMRQSKKKKRKAEEHCDGKPTPNLVIGKQGDDYLVVKEEEEGSDSDDAEEDKGDDLTQIHPSKTFFAEISAKKITVKWCEQIQYPDVVAENIPNMLMPQSPANSTHMMASSASSPYNHYMNNFMGGINTMPHHMQGPMWEAFRAGVMWAQTNGGMMPPPPPGHMPPMNYAHPDSTKNGERLV</sequence>
<dbReference type="EMBL" id="JALLBG020000181">
    <property type="protein sequence ID" value="KAL3760567.1"/>
    <property type="molecule type" value="Genomic_DNA"/>
</dbReference>
<gene>
    <name evidence="2" type="ORF">ACHAWU_009528</name>
</gene>
<feature type="compositionally biased region" description="Acidic residues" evidence="1">
    <location>
        <begin position="285"/>
        <end position="300"/>
    </location>
</feature>
<evidence type="ECO:0000313" key="2">
    <source>
        <dbReference type="EMBL" id="KAL3760567.1"/>
    </source>
</evidence>
<feature type="compositionally biased region" description="Basic and acidic residues" evidence="1">
    <location>
        <begin position="420"/>
        <end position="429"/>
    </location>
</feature>
<feature type="region of interest" description="Disordered" evidence="1">
    <location>
        <begin position="405"/>
        <end position="429"/>
    </location>
</feature>
<keyword evidence="3" id="KW-1185">Reference proteome</keyword>
<feature type="region of interest" description="Disordered" evidence="1">
    <location>
        <begin position="250"/>
        <end position="306"/>
    </location>
</feature>
<evidence type="ECO:0000256" key="1">
    <source>
        <dbReference type="SAM" id="MobiDB-lite"/>
    </source>
</evidence>
<accession>A0ABD3MEH2</accession>
<reference evidence="2 3" key="1">
    <citation type="submission" date="2024-10" db="EMBL/GenBank/DDBJ databases">
        <title>Updated reference genomes for cyclostephanoid diatoms.</title>
        <authorList>
            <person name="Roberts W.R."/>
            <person name="Alverson A.J."/>
        </authorList>
    </citation>
    <scope>NUCLEOTIDE SEQUENCE [LARGE SCALE GENOMIC DNA]</scope>
    <source>
        <strain evidence="2 3">AJA232-27</strain>
    </source>
</reference>
<comment type="caution">
    <text evidence="2">The sequence shown here is derived from an EMBL/GenBank/DDBJ whole genome shotgun (WGS) entry which is preliminary data.</text>
</comment>
<protein>
    <submittedName>
        <fullName evidence="2">Uncharacterized protein</fullName>
    </submittedName>
</protein>
<organism evidence="2 3">
    <name type="scientific">Discostella pseudostelligera</name>
    <dbReference type="NCBI Taxonomy" id="259834"/>
    <lineage>
        <taxon>Eukaryota</taxon>
        <taxon>Sar</taxon>
        <taxon>Stramenopiles</taxon>
        <taxon>Ochrophyta</taxon>
        <taxon>Bacillariophyta</taxon>
        <taxon>Coscinodiscophyceae</taxon>
        <taxon>Thalassiosirophycidae</taxon>
        <taxon>Stephanodiscales</taxon>
        <taxon>Stephanodiscaceae</taxon>
        <taxon>Discostella</taxon>
    </lineage>
</organism>
<name>A0ABD3MEH2_9STRA</name>